<feature type="region of interest" description="Disordered" evidence="1">
    <location>
        <begin position="1"/>
        <end position="26"/>
    </location>
</feature>
<evidence type="ECO:0000256" key="1">
    <source>
        <dbReference type="SAM" id="MobiDB-lite"/>
    </source>
</evidence>
<dbReference type="AlphaFoldDB" id="A0A804NR15"/>
<dbReference type="Gramene" id="Zm00001eb179370_T001">
    <property type="protein sequence ID" value="Zm00001eb179370_P001"/>
    <property type="gene ID" value="Zm00001eb179370"/>
</dbReference>
<evidence type="ECO:0000313" key="2">
    <source>
        <dbReference type="EnsemblPlants" id="Zm00001eb179370_P001"/>
    </source>
</evidence>
<sequence length="117" mass="12354">MRTARGSPRVSTTTRRGCADRQRVARPSGRNVAKGIAVAATLAFCQTLRKHDSAGSTLLLFGGIEEYGMALGREFLAAGMHGRRTPALGEDAGWERGLGLHGEEGSCAGCLGRVRRG</sequence>
<reference evidence="2" key="3">
    <citation type="submission" date="2021-05" db="UniProtKB">
        <authorList>
            <consortium name="EnsemblPlants"/>
        </authorList>
    </citation>
    <scope>IDENTIFICATION</scope>
    <source>
        <strain evidence="2">cv. B73</strain>
    </source>
</reference>
<reference evidence="2" key="2">
    <citation type="submission" date="2019-07" db="EMBL/GenBank/DDBJ databases">
        <authorList>
            <person name="Seetharam A."/>
            <person name="Woodhouse M."/>
            <person name="Cannon E."/>
        </authorList>
    </citation>
    <scope>NUCLEOTIDE SEQUENCE [LARGE SCALE GENOMIC DNA]</scope>
    <source>
        <strain evidence="2">cv. B73</strain>
    </source>
</reference>
<protein>
    <submittedName>
        <fullName evidence="2">Uncharacterized protein</fullName>
    </submittedName>
</protein>
<dbReference type="EnsemblPlants" id="Zm00001eb179370_T001">
    <property type="protein sequence ID" value="Zm00001eb179370_P001"/>
    <property type="gene ID" value="Zm00001eb179370"/>
</dbReference>
<accession>A0A804NR15</accession>
<evidence type="ECO:0000313" key="3">
    <source>
        <dbReference type="Proteomes" id="UP000007305"/>
    </source>
</evidence>
<dbReference type="InParanoid" id="A0A804NR15"/>
<dbReference type="Proteomes" id="UP000007305">
    <property type="component" value="Chromosome 4"/>
</dbReference>
<proteinExistence type="predicted"/>
<reference evidence="3" key="1">
    <citation type="journal article" date="2009" name="Science">
        <title>The B73 maize genome: complexity, diversity, and dynamics.</title>
        <authorList>
            <person name="Schnable P.S."/>
            <person name="Ware D."/>
            <person name="Fulton R.S."/>
            <person name="Stein J.C."/>
            <person name="Wei F."/>
            <person name="Pasternak S."/>
            <person name="Liang C."/>
            <person name="Zhang J."/>
            <person name="Fulton L."/>
            <person name="Graves T.A."/>
            <person name="Minx P."/>
            <person name="Reily A.D."/>
            <person name="Courtney L."/>
            <person name="Kruchowski S.S."/>
            <person name="Tomlinson C."/>
            <person name="Strong C."/>
            <person name="Delehaunty K."/>
            <person name="Fronick C."/>
            <person name="Courtney B."/>
            <person name="Rock S.M."/>
            <person name="Belter E."/>
            <person name="Du F."/>
            <person name="Kim K."/>
            <person name="Abbott R.M."/>
            <person name="Cotton M."/>
            <person name="Levy A."/>
            <person name="Marchetto P."/>
            <person name="Ochoa K."/>
            <person name="Jackson S.M."/>
            <person name="Gillam B."/>
            <person name="Chen W."/>
            <person name="Yan L."/>
            <person name="Higginbotham J."/>
            <person name="Cardenas M."/>
            <person name="Waligorski J."/>
            <person name="Applebaum E."/>
            <person name="Phelps L."/>
            <person name="Falcone J."/>
            <person name="Kanchi K."/>
            <person name="Thane T."/>
            <person name="Scimone A."/>
            <person name="Thane N."/>
            <person name="Henke J."/>
            <person name="Wang T."/>
            <person name="Ruppert J."/>
            <person name="Shah N."/>
            <person name="Rotter K."/>
            <person name="Hodges J."/>
            <person name="Ingenthron E."/>
            <person name="Cordes M."/>
            <person name="Kohlberg S."/>
            <person name="Sgro J."/>
            <person name="Delgado B."/>
            <person name="Mead K."/>
            <person name="Chinwalla A."/>
            <person name="Leonard S."/>
            <person name="Crouse K."/>
            <person name="Collura K."/>
            <person name="Kudrna D."/>
            <person name="Currie J."/>
            <person name="He R."/>
            <person name="Angelova A."/>
            <person name="Rajasekar S."/>
            <person name="Mueller T."/>
            <person name="Lomeli R."/>
            <person name="Scara G."/>
            <person name="Ko A."/>
            <person name="Delaney K."/>
            <person name="Wissotski M."/>
            <person name="Lopez G."/>
            <person name="Campos D."/>
            <person name="Braidotti M."/>
            <person name="Ashley E."/>
            <person name="Golser W."/>
            <person name="Kim H."/>
            <person name="Lee S."/>
            <person name="Lin J."/>
            <person name="Dujmic Z."/>
            <person name="Kim W."/>
            <person name="Talag J."/>
            <person name="Zuccolo A."/>
            <person name="Fan C."/>
            <person name="Sebastian A."/>
            <person name="Kramer M."/>
            <person name="Spiegel L."/>
            <person name="Nascimento L."/>
            <person name="Zutavern T."/>
            <person name="Miller B."/>
            <person name="Ambroise C."/>
            <person name="Muller S."/>
            <person name="Spooner W."/>
            <person name="Narechania A."/>
            <person name="Ren L."/>
            <person name="Wei S."/>
            <person name="Kumari S."/>
            <person name="Faga B."/>
            <person name="Levy M.J."/>
            <person name="McMahan L."/>
            <person name="Van Buren P."/>
            <person name="Vaughn M.W."/>
            <person name="Ying K."/>
            <person name="Yeh C.-T."/>
            <person name="Emrich S.J."/>
            <person name="Jia Y."/>
            <person name="Kalyanaraman A."/>
            <person name="Hsia A.-P."/>
            <person name="Barbazuk W.B."/>
            <person name="Baucom R.S."/>
            <person name="Brutnell T.P."/>
            <person name="Carpita N.C."/>
            <person name="Chaparro C."/>
            <person name="Chia J.-M."/>
            <person name="Deragon J.-M."/>
            <person name="Estill J.C."/>
            <person name="Fu Y."/>
            <person name="Jeddeloh J.A."/>
            <person name="Han Y."/>
            <person name="Lee H."/>
            <person name="Li P."/>
            <person name="Lisch D.R."/>
            <person name="Liu S."/>
            <person name="Liu Z."/>
            <person name="Nagel D.H."/>
            <person name="McCann M.C."/>
            <person name="SanMiguel P."/>
            <person name="Myers A.M."/>
            <person name="Nettleton D."/>
            <person name="Nguyen J."/>
            <person name="Penning B.W."/>
            <person name="Ponnala L."/>
            <person name="Schneider K.L."/>
            <person name="Schwartz D.C."/>
            <person name="Sharma A."/>
            <person name="Soderlund C."/>
            <person name="Springer N.M."/>
            <person name="Sun Q."/>
            <person name="Wang H."/>
            <person name="Waterman M."/>
            <person name="Westerman R."/>
            <person name="Wolfgruber T.K."/>
            <person name="Yang L."/>
            <person name="Yu Y."/>
            <person name="Zhang L."/>
            <person name="Zhou S."/>
            <person name="Zhu Q."/>
            <person name="Bennetzen J.L."/>
            <person name="Dawe R.K."/>
            <person name="Jiang J."/>
            <person name="Jiang N."/>
            <person name="Presting G.G."/>
            <person name="Wessler S.R."/>
            <person name="Aluru S."/>
            <person name="Martienssen R.A."/>
            <person name="Clifton S.W."/>
            <person name="McCombie W.R."/>
            <person name="Wing R.A."/>
            <person name="Wilson R.K."/>
        </authorList>
    </citation>
    <scope>NUCLEOTIDE SEQUENCE [LARGE SCALE GENOMIC DNA]</scope>
    <source>
        <strain evidence="3">cv. B73</strain>
    </source>
</reference>
<organism evidence="2 3">
    <name type="scientific">Zea mays</name>
    <name type="common">Maize</name>
    <dbReference type="NCBI Taxonomy" id="4577"/>
    <lineage>
        <taxon>Eukaryota</taxon>
        <taxon>Viridiplantae</taxon>
        <taxon>Streptophyta</taxon>
        <taxon>Embryophyta</taxon>
        <taxon>Tracheophyta</taxon>
        <taxon>Spermatophyta</taxon>
        <taxon>Magnoliopsida</taxon>
        <taxon>Liliopsida</taxon>
        <taxon>Poales</taxon>
        <taxon>Poaceae</taxon>
        <taxon>PACMAD clade</taxon>
        <taxon>Panicoideae</taxon>
        <taxon>Andropogonodae</taxon>
        <taxon>Andropogoneae</taxon>
        <taxon>Tripsacinae</taxon>
        <taxon>Zea</taxon>
    </lineage>
</organism>
<keyword evidence="3" id="KW-1185">Reference proteome</keyword>
<name>A0A804NR15_MAIZE</name>